<dbReference type="PROSITE" id="PS50007">
    <property type="entry name" value="PIPLC_X_DOMAIN"/>
    <property type="match status" value="1"/>
</dbReference>
<feature type="region of interest" description="Disordered" evidence="8">
    <location>
        <begin position="228"/>
        <end position="256"/>
    </location>
</feature>
<dbReference type="PRINTS" id="PR00390">
    <property type="entry name" value="PHPHLIPASEC"/>
</dbReference>
<sequence>MGCIGILRRRASRARKKKEEAAEPPSPSSPSPANYKSRRRTFTRTFTMPRFVGHPKAAGLQALTRLVDIATIVSPTQNGFHKPVVVTDEARTDGTRPRRLLVLTPAIQRHLRRLYDDLREGEFQLSRERLEAFLRDTQGGLLAPLERDRYKFGQFLEVWYSLYQDAVRPVRCEEKDLTRPISNYFISSSHNTYLSGNQLFGPSSADAYRNVLNGDCRCIEIDVWNGDASGSRTPRARSKSPHEHRRQISHISQISQSSLPTVAASVIDSVDEKWHKLSGKPCHHSRSPSASQPGLGVPNARDSGTCLDPNAVNERLGRERSGSGSGSRSRSRSRNGVPKNEPVVMHAMKIPGAGDWTLTAPVGFREVCRAIRETAFKNNPLPIIVSLEVHADPDQQEVMVRIMEEEWAGVLLNQPFDGCDPAHRQPRLEELQEKILVKVKKSPSKTMVPQGTQLSLPTIASLEEDMSGSEDDRGMPTSKRRRVAICEKLSSLAIYTHSEHYEHNMSFEHPAAKTPSHIFSINETKILELHQTRNSQMFAHNRDFFMRAYPKSTRVDSSNLDPSLYWRKGVQMVAMNWQKWDEGMMLNHAMFESEKGWVLKPQGYLSGDSWPDPPPYRTLDLKITVFAGQHIPPPESGSTNSSKSVNVIGVSGASFRPHVKCELHVEKREERAGEPIENGGRVRDGQHKKKTRSSQTDHPDFGRGGFLLNFENVQGVVEELSFVRFKIEDESKFRDVLTAWACIRLDRLQPGYRFITLMDAKGKPSEGKLLVKIEKTLR</sequence>
<feature type="domain" description="PI-PLC Y-box" evidence="9">
    <location>
        <begin position="489"/>
        <end position="605"/>
    </location>
</feature>
<evidence type="ECO:0000256" key="6">
    <source>
        <dbReference type="ARBA" id="ARBA00059664"/>
    </source>
</evidence>
<keyword evidence="2 7" id="KW-0378">Hydrolase</keyword>
<keyword evidence="4 7" id="KW-0443">Lipid metabolism</keyword>
<evidence type="ECO:0000313" key="10">
    <source>
        <dbReference type="EMBL" id="KAJ9155386.1"/>
    </source>
</evidence>
<evidence type="ECO:0000259" key="9">
    <source>
        <dbReference type="PROSITE" id="PS50008"/>
    </source>
</evidence>
<comment type="catalytic activity">
    <reaction evidence="1 7">
        <text>a 1,2-diacyl-sn-glycero-3-phospho-(1D-myo-inositol-4,5-bisphosphate) + H2O = 1D-myo-inositol 1,4,5-trisphosphate + a 1,2-diacyl-sn-glycerol + H(+)</text>
        <dbReference type="Rhea" id="RHEA:33179"/>
        <dbReference type="ChEBI" id="CHEBI:15377"/>
        <dbReference type="ChEBI" id="CHEBI:15378"/>
        <dbReference type="ChEBI" id="CHEBI:17815"/>
        <dbReference type="ChEBI" id="CHEBI:58456"/>
        <dbReference type="ChEBI" id="CHEBI:203600"/>
        <dbReference type="EC" id="3.1.4.11"/>
    </reaction>
</comment>
<proteinExistence type="predicted"/>
<dbReference type="PANTHER" id="PTHR10336:SF82">
    <property type="entry name" value="PHOSPHOINOSITIDE PHOSPHOLIPASE C"/>
    <property type="match status" value="1"/>
</dbReference>
<keyword evidence="5" id="KW-0807">Transducer</keyword>
<feature type="compositionally biased region" description="Basic residues" evidence="8">
    <location>
        <begin position="277"/>
        <end position="286"/>
    </location>
</feature>
<evidence type="ECO:0000256" key="3">
    <source>
        <dbReference type="ARBA" id="ARBA00022963"/>
    </source>
</evidence>
<accession>A0AA38S987</accession>
<dbReference type="EMBL" id="JANBVO010000003">
    <property type="protein sequence ID" value="KAJ9155386.1"/>
    <property type="molecule type" value="Genomic_DNA"/>
</dbReference>
<feature type="region of interest" description="Disordered" evidence="8">
    <location>
        <begin position="9"/>
        <end position="37"/>
    </location>
</feature>
<keyword evidence="11" id="KW-1185">Reference proteome</keyword>
<dbReference type="PROSITE" id="PS50008">
    <property type="entry name" value="PIPLC_Y_DOMAIN"/>
    <property type="match status" value="1"/>
</dbReference>
<protein>
    <recommendedName>
        <fullName evidence="7">Phosphoinositide phospholipase C</fullName>
        <ecNumber evidence="7">3.1.4.11</ecNumber>
    </recommendedName>
</protein>
<name>A0AA38S987_9PEZI</name>
<evidence type="ECO:0000313" key="11">
    <source>
        <dbReference type="Proteomes" id="UP001174694"/>
    </source>
</evidence>
<evidence type="ECO:0000256" key="1">
    <source>
        <dbReference type="ARBA" id="ARBA00001195"/>
    </source>
</evidence>
<evidence type="ECO:0000256" key="2">
    <source>
        <dbReference type="ARBA" id="ARBA00022801"/>
    </source>
</evidence>
<keyword evidence="3 7" id="KW-0442">Lipid degradation</keyword>
<dbReference type="PANTHER" id="PTHR10336">
    <property type="entry name" value="PHOSPHOINOSITIDE-SPECIFIC PHOSPHOLIPASE C FAMILY PROTEIN"/>
    <property type="match status" value="1"/>
</dbReference>
<dbReference type="SUPFAM" id="SSF49562">
    <property type="entry name" value="C2 domain (Calcium/lipid-binding domain, CaLB)"/>
    <property type="match status" value="1"/>
</dbReference>
<dbReference type="Gene3D" id="2.60.40.150">
    <property type="entry name" value="C2 domain"/>
    <property type="match status" value="1"/>
</dbReference>
<dbReference type="Pfam" id="PF00387">
    <property type="entry name" value="PI-PLC-Y"/>
    <property type="match status" value="1"/>
</dbReference>
<dbReference type="GO" id="GO:0051209">
    <property type="term" value="P:release of sequestered calcium ion into cytosol"/>
    <property type="evidence" value="ECO:0007669"/>
    <property type="project" value="TreeGrafter"/>
</dbReference>
<dbReference type="Proteomes" id="UP001174694">
    <property type="component" value="Unassembled WGS sequence"/>
</dbReference>
<organism evidence="10 11">
    <name type="scientific">Pleurostoma richardsiae</name>
    <dbReference type="NCBI Taxonomy" id="41990"/>
    <lineage>
        <taxon>Eukaryota</taxon>
        <taxon>Fungi</taxon>
        <taxon>Dikarya</taxon>
        <taxon>Ascomycota</taxon>
        <taxon>Pezizomycotina</taxon>
        <taxon>Sordariomycetes</taxon>
        <taxon>Sordariomycetidae</taxon>
        <taxon>Calosphaeriales</taxon>
        <taxon>Pleurostomataceae</taxon>
        <taxon>Pleurostoma</taxon>
    </lineage>
</organism>
<dbReference type="Gene3D" id="3.20.20.190">
    <property type="entry name" value="Phosphatidylinositol (PI) phosphodiesterase"/>
    <property type="match status" value="2"/>
</dbReference>
<feature type="region of interest" description="Disordered" evidence="8">
    <location>
        <begin position="668"/>
        <end position="700"/>
    </location>
</feature>
<dbReference type="InterPro" id="IPR017946">
    <property type="entry name" value="PLC-like_Pdiesterase_TIM-brl"/>
</dbReference>
<feature type="compositionally biased region" description="Basic and acidic residues" evidence="8">
    <location>
        <begin position="668"/>
        <end position="685"/>
    </location>
</feature>
<dbReference type="GO" id="GO:0016042">
    <property type="term" value="P:lipid catabolic process"/>
    <property type="evidence" value="ECO:0007669"/>
    <property type="project" value="UniProtKB-KW"/>
</dbReference>
<dbReference type="AlphaFoldDB" id="A0AA38S987"/>
<feature type="region of interest" description="Disordered" evidence="8">
    <location>
        <begin position="277"/>
        <end position="342"/>
    </location>
</feature>
<comment type="function">
    <text evidence="6">The production of the second messenger molecules diacylglycerol (DAG) and inositol 1,4,5-trisphosphate (IP3) is mediated by activated phosphatidylinositol-specific phospholipase C enzymes.</text>
</comment>
<dbReference type="InterPro" id="IPR001711">
    <property type="entry name" value="PLipase_C_Pinositol-sp_Y"/>
</dbReference>
<comment type="caution">
    <text evidence="10">The sequence shown here is derived from an EMBL/GenBank/DDBJ whole genome shotgun (WGS) entry which is preliminary data.</text>
</comment>
<dbReference type="SMART" id="SM00148">
    <property type="entry name" value="PLCXc"/>
    <property type="match status" value="1"/>
</dbReference>
<dbReference type="EC" id="3.1.4.11" evidence="7"/>
<dbReference type="FunFam" id="3.20.20.190:FF:000039">
    <property type="entry name" value="Phosphoinositide phospholipase C"/>
    <property type="match status" value="1"/>
</dbReference>
<dbReference type="InterPro" id="IPR001192">
    <property type="entry name" value="PI-PLC_fam"/>
</dbReference>
<evidence type="ECO:0000256" key="7">
    <source>
        <dbReference type="RuleBase" id="RU361133"/>
    </source>
</evidence>
<dbReference type="InterPro" id="IPR000909">
    <property type="entry name" value="PLipase_C_PInositol-sp_X_dom"/>
</dbReference>
<feature type="compositionally biased region" description="Basic residues" evidence="8">
    <location>
        <begin position="234"/>
        <end position="248"/>
    </location>
</feature>
<gene>
    <name evidence="10" type="ORF">NKR23_g1803</name>
</gene>
<evidence type="ECO:0000256" key="8">
    <source>
        <dbReference type="SAM" id="MobiDB-lite"/>
    </source>
</evidence>
<dbReference type="Pfam" id="PF00388">
    <property type="entry name" value="PI-PLC-X"/>
    <property type="match status" value="1"/>
</dbReference>
<dbReference type="CDD" id="cd08598">
    <property type="entry name" value="PI-PLC1c_yeast"/>
    <property type="match status" value="1"/>
</dbReference>
<reference evidence="10" key="1">
    <citation type="submission" date="2022-07" db="EMBL/GenBank/DDBJ databases">
        <title>Fungi with potential for degradation of polypropylene.</title>
        <authorList>
            <person name="Gostincar C."/>
        </authorList>
    </citation>
    <scope>NUCLEOTIDE SEQUENCE</scope>
    <source>
        <strain evidence="10">EXF-13308</strain>
    </source>
</reference>
<evidence type="ECO:0000256" key="5">
    <source>
        <dbReference type="ARBA" id="ARBA00023224"/>
    </source>
</evidence>
<dbReference type="GO" id="GO:0004435">
    <property type="term" value="F:phosphatidylinositol-4,5-bisphosphate phospholipase C activity"/>
    <property type="evidence" value="ECO:0007669"/>
    <property type="project" value="UniProtKB-EC"/>
</dbReference>
<dbReference type="InterPro" id="IPR035892">
    <property type="entry name" value="C2_domain_sf"/>
</dbReference>
<dbReference type="GO" id="GO:0048015">
    <property type="term" value="P:phosphatidylinositol-mediated signaling"/>
    <property type="evidence" value="ECO:0007669"/>
    <property type="project" value="TreeGrafter"/>
</dbReference>
<dbReference type="SMART" id="SM00149">
    <property type="entry name" value="PLCYc"/>
    <property type="match status" value="1"/>
</dbReference>
<dbReference type="SUPFAM" id="SSF51695">
    <property type="entry name" value="PLC-like phosphodiesterases"/>
    <property type="match status" value="1"/>
</dbReference>
<evidence type="ECO:0000256" key="4">
    <source>
        <dbReference type="ARBA" id="ARBA00023098"/>
    </source>
</evidence>
<dbReference type="CDD" id="cd00275">
    <property type="entry name" value="C2_PLC_like"/>
    <property type="match status" value="1"/>
</dbReference>